<reference evidence="2 3" key="1">
    <citation type="submission" date="2013-11" db="EMBL/GenBank/DDBJ databases">
        <title>The Damaraland mole rat (Fukomys damarensis) genome and evolution of African mole rats.</title>
        <authorList>
            <person name="Gladyshev V.N."/>
            <person name="Fang X."/>
        </authorList>
    </citation>
    <scope>NUCLEOTIDE SEQUENCE [LARGE SCALE GENOMIC DNA]</scope>
    <source>
        <tissue evidence="2">Liver</tissue>
    </source>
</reference>
<dbReference type="SUPFAM" id="SSF50156">
    <property type="entry name" value="PDZ domain-like"/>
    <property type="match status" value="1"/>
</dbReference>
<dbReference type="AlphaFoldDB" id="A0A091DT90"/>
<dbReference type="EMBL" id="KN122083">
    <property type="protein sequence ID" value="KFO33500.1"/>
    <property type="molecule type" value="Genomic_DNA"/>
</dbReference>
<evidence type="ECO:0000256" key="1">
    <source>
        <dbReference type="SAM" id="MobiDB-lite"/>
    </source>
</evidence>
<dbReference type="PANTHER" id="PTHR22698">
    <property type="entry name" value="PDZ DOMAIN-CONTAINING PROTEIN 9"/>
    <property type="match status" value="1"/>
</dbReference>
<feature type="region of interest" description="Disordered" evidence="1">
    <location>
        <begin position="226"/>
        <end position="271"/>
    </location>
</feature>
<feature type="compositionally biased region" description="Low complexity" evidence="1">
    <location>
        <begin position="238"/>
        <end position="250"/>
    </location>
</feature>
<feature type="region of interest" description="Disordered" evidence="1">
    <location>
        <begin position="121"/>
        <end position="146"/>
    </location>
</feature>
<dbReference type="InterPro" id="IPR039179">
    <property type="entry name" value="PDZD9"/>
</dbReference>
<evidence type="ECO:0000313" key="3">
    <source>
        <dbReference type="Proteomes" id="UP000028990"/>
    </source>
</evidence>
<feature type="compositionally biased region" description="Low complexity" evidence="1">
    <location>
        <begin position="164"/>
        <end position="175"/>
    </location>
</feature>
<proteinExistence type="predicted"/>
<organism evidence="2 3">
    <name type="scientific">Fukomys damarensis</name>
    <name type="common">Damaraland mole rat</name>
    <name type="synonym">Cryptomys damarensis</name>
    <dbReference type="NCBI Taxonomy" id="885580"/>
    <lineage>
        <taxon>Eukaryota</taxon>
        <taxon>Metazoa</taxon>
        <taxon>Chordata</taxon>
        <taxon>Craniata</taxon>
        <taxon>Vertebrata</taxon>
        <taxon>Euteleostomi</taxon>
        <taxon>Mammalia</taxon>
        <taxon>Eutheria</taxon>
        <taxon>Euarchontoglires</taxon>
        <taxon>Glires</taxon>
        <taxon>Rodentia</taxon>
        <taxon>Hystricomorpha</taxon>
        <taxon>Bathyergidae</taxon>
        <taxon>Fukomys</taxon>
    </lineage>
</organism>
<feature type="region of interest" description="Disordered" evidence="1">
    <location>
        <begin position="160"/>
        <end position="198"/>
    </location>
</feature>
<evidence type="ECO:0000313" key="2">
    <source>
        <dbReference type="EMBL" id="KFO33500.1"/>
    </source>
</evidence>
<name>A0A091DT90_FUKDA</name>
<keyword evidence="3" id="KW-1185">Reference proteome</keyword>
<dbReference type="Proteomes" id="UP000028990">
    <property type="component" value="Unassembled WGS sequence"/>
</dbReference>
<sequence>MVTGERGEGKALGPKTSSLFVLCEMGQSTIVLGESRDRLELKPSVHNLKKTKQTKLTVGSLGLGLIVIQHGPYLQIIHLIKKGAAAQDGKFQPVLQIKVYRDFIDIPQEWQEIYDLNPEIKPPVTFSTPDTEQTTDDSVTSSDDDEDEVLGKSFSFTFHFSTPDTEQTTDDSVTSSDDDEDEVLGPQSTGQQPARMPVSTLSEWHEYKNENHTIHVGKGIKKMRAPSLQWTMAEQDSDSSSSSASSTSDAFWPEDYAQAEKGKGQPVSKVG</sequence>
<gene>
    <name evidence="2" type="ORF">H920_05037</name>
</gene>
<accession>A0A091DT90</accession>
<dbReference type="PANTHER" id="PTHR22698:SF1">
    <property type="entry name" value="PDZ DOMAIN-CONTAINING PROTEIN 9"/>
    <property type="match status" value="1"/>
</dbReference>
<feature type="compositionally biased region" description="Low complexity" evidence="1">
    <location>
        <begin position="130"/>
        <end position="141"/>
    </location>
</feature>
<dbReference type="InterPro" id="IPR036034">
    <property type="entry name" value="PDZ_sf"/>
</dbReference>
<protein>
    <submittedName>
        <fullName evidence="2">PDZ domain-containing protein 9</fullName>
    </submittedName>
</protein>